<evidence type="ECO:0000256" key="5">
    <source>
        <dbReference type="ARBA" id="ARBA00022801"/>
    </source>
</evidence>
<evidence type="ECO:0000256" key="6">
    <source>
        <dbReference type="ARBA" id="ARBA00023180"/>
    </source>
</evidence>
<feature type="transmembrane region" description="Helical" evidence="10">
    <location>
        <begin position="92"/>
        <end position="112"/>
    </location>
</feature>
<dbReference type="GO" id="GO:0016231">
    <property type="term" value="F:beta-N-acetylglucosaminidase activity"/>
    <property type="evidence" value="ECO:0007669"/>
    <property type="project" value="TreeGrafter"/>
</dbReference>
<feature type="compositionally biased region" description="Basic and acidic residues" evidence="9">
    <location>
        <begin position="1"/>
        <end position="17"/>
    </location>
</feature>
<dbReference type="InterPro" id="IPR015883">
    <property type="entry name" value="Glyco_hydro_20_cat"/>
</dbReference>
<evidence type="ECO:0000259" key="11">
    <source>
        <dbReference type="Pfam" id="PF00728"/>
    </source>
</evidence>
<keyword evidence="7" id="KW-0326">Glycosidase</keyword>
<dbReference type="PRINTS" id="PR00738">
    <property type="entry name" value="GLHYDRLASE20"/>
</dbReference>
<feature type="domain" description="Glycoside hydrolase family 20 catalytic" evidence="11">
    <location>
        <begin position="315"/>
        <end position="669"/>
    </location>
</feature>
<evidence type="ECO:0000313" key="13">
    <source>
        <dbReference type="EMBL" id="KAK8384209.1"/>
    </source>
</evidence>
<dbReference type="CDD" id="cd06562">
    <property type="entry name" value="GH20_HexA_HexB-like"/>
    <property type="match status" value="1"/>
</dbReference>
<keyword evidence="10" id="KW-1133">Transmembrane helix</keyword>
<evidence type="ECO:0000256" key="8">
    <source>
        <dbReference type="PIRSR" id="PIRSR625705-1"/>
    </source>
</evidence>
<keyword evidence="14" id="KW-1185">Reference proteome</keyword>
<gene>
    <name evidence="13" type="ORF">O3P69_009152</name>
</gene>
<name>A0AAW0T9P7_SCYPA</name>
<keyword evidence="10" id="KW-0472">Membrane</keyword>
<evidence type="ECO:0000256" key="2">
    <source>
        <dbReference type="ARBA" id="ARBA00006285"/>
    </source>
</evidence>
<evidence type="ECO:0000256" key="7">
    <source>
        <dbReference type="ARBA" id="ARBA00023295"/>
    </source>
</evidence>
<evidence type="ECO:0000313" key="14">
    <source>
        <dbReference type="Proteomes" id="UP001487740"/>
    </source>
</evidence>
<dbReference type="Proteomes" id="UP001487740">
    <property type="component" value="Unassembled WGS sequence"/>
</dbReference>
<dbReference type="EC" id="3.2.1.52" evidence="3"/>
<protein>
    <recommendedName>
        <fullName evidence="3">beta-N-acetylhexosaminidase</fullName>
        <ecNumber evidence="3">3.2.1.52</ecNumber>
    </recommendedName>
</protein>
<keyword evidence="4" id="KW-0732">Signal</keyword>
<comment type="similarity">
    <text evidence="2">Belongs to the glycosyl hydrolase 20 family.</text>
</comment>
<dbReference type="Pfam" id="PF00728">
    <property type="entry name" value="Glyco_hydro_20"/>
    <property type="match status" value="1"/>
</dbReference>
<comment type="catalytic activity">
    <reaction evidence="1">
        <text>Hydrolysis of terminal non-reducing N-acetyl-D-hexosamine residues in N-acetyl-beta-D-hexosaminides.</text>
        <dbReference type="EC" id="3.2.1.52"/>
    </reaction>
</comment>
<dbReference type="InterPro" id="IPR029019">
    <property type="entry name" value="HEX_eukaryotic_N"/>
</dbReference>
<dbReference type="Gene3D" id="3.20.20.80">
    <property type="entry name" value="Glycosidases"/>
    <property type="match status" value="1"/>
</dbReference>
<keyword evidence="6" id="KW-0325">Glycoprotein</keyword>
<feature type="active site" description="Proton donor" evidence="8">
    <location>
        <position position="480"/>
    </location>
</feature>
<dbReference type="PANTHER" id="PTHR22600">
    <property type="entry name" value="BETA-HEXOSAMINIDASE"/>
    <property type="match status" value="1"/>
</dbReference>
<dbReference type="FunFam" id="3.20.20.80:FF:000063">
    <property type="entry name" value="Beta-hexosaminidase"/>
    <property type="match status" value="1"/>
</dbReference>
<evidence type="ECO:0000256" key="10">
    <source>
        <dbReference type="SAM" id="Phobius"/>
    </source>
</evidence>
<feature type="compositionally biased region" description="Polar residues" evidence="9">
    <location>
        <begin position="20"/>
        <end position="29"/>
    </location>
</feature>
<dbReference type="InterPro" id="IPR025705">
    <property type="entry name" value="Beta_hexosaminidase_sua/sub"/>
</dbReference>
<dbReference type="GO" id="GO:0005886">
    <property type="term" value="C:plasma membrane"/>
    <property type="evidence" value="ECO:0007669"/>
    <property type="project" value="TreeGrafter"/>
</dbReference>
<dbReference type="InterPro" id="IPR017853">
    <property type="entry name" value="GH"/>
</dbReference>
<dbReference type="Pfam" id="PF14845">
    <property type="entry name" value="Glycohydro_20b2"/>
    <property type="match status" value="1"/>
</dbReference>
<comment type="caution">
    <text evidence="13">The sequence shown here is derived from an EMBL/GenBank/DDBJ whole genome shotgun (WGS) entry which is preliminary data.</text>
</comment>
<dbReference type="PANTHER" id="PTHR22600:SF26">
    <property type="entry name" value="BETA-N-ACETYLHEXOSAMINIDASE"/>
    <property type="match status" value="1"/>
</dbReference>
<evidence type="ECO:0000259" key="12">
    <source>
        <dbReference type="Pfam" id="PF14845"/>
    </source>
</evidence>
<dbReference type="SUPFAM" id="SSF55545">
    <property type="entry name" value="beta-N-acetylhexosaminidase-like domain"/>
    <property type="match status" value="1"/>
</dbReference>
<organism evidence="13 14">
    <name type="scientific">Scylla paramamosain</name>
    <name type="common">Mud crab</name>
    <dbReference type="NCBI Taxonomy" id="85552"/>
    <lineage>
        <taxon>Eukaryota</taxon>
        <taxon>Metazoa</taxon>
        <taxon>Ecdysozoa</taxon>
        <taxon>Arthropoda</taxon>
        <taxon>Crustacea</taxon>
        <taxon>Multicrustacea</taxon>
        <taxon>Malacostraca</taxon>
        <taxon>Eumalacostraca</taxon>
        <taxon>Eucarida</taxon>
        <taxon>Decapoda</taxon>
        <taxon>Pleocyemata</taxon>
        <taxon>Brachyura</taxon>
        <taxon>Eubrachyura</taxon>
        <taxon>Portunoidea</taxon>
        <taxon>Portunidae</taxon>
        <taxon>Portuninae</taxon>
        <taxon>Scylla</taxon>
    </lineage>
</organism>
<dbReference type="EMBL" id="JARAKH010000035">
    <property type="protein sequence ID" value="KAK8384209.1"/>
    <property type="molecule type" value="Genomic_DNA"/>
</dbReference>
<reference evidence="13 14" key="1">
    <citation type="submission" date="2023-03" db="EMBL/GenBank/DDBJ databases">
        <title>High-quality genome of Scylla paramamosain provides insights in environmental adaptation.</title>
        <authorList>
            <person name="Zhang L."/>
        </authorList>
    </citation>
    <scope>NUCLEOTIDE SEQUENCE [LARGE SCALE GENOMIC DNA]</scope>
    <source>
        <strain evidence="13">LZ_2023a</strain>
        <tissue evidence="13">Muscle</tissue>
    </source>
</reference>
<dbReference type="GO" id="GO:0030203">
    <property type="term" value="P:glycosaminoglycan metabolic process"/>
    <property type="evidence" value="ECO:0007669"/>
    <property type="project" value="TreeGrafter"/>
</dbReference>
<feature type="region of interest" description="Disordered" evidence="9">
    <location>
        <begin position="1"/>
        <end position="36"/>
    </location>
</feature>
<dbReference type="GO" id="GO:0005975">
    <property type="term" value="P:carbohydrate metabolic process"/>
    <property type="evidence" value="ECO:0007669"/>
    <property type="project" value="InterPro"/>
</dbReference>
<evidence type="ECO:0000256" key="9">
    <source>
        <dbReference type="SAM" id="MobiDB-lite"/>
    </source>
</evidence>
<feature type="domain" description="Beta-hexosaminidase eukaryotic type N-terminal" evidence="12">
    <location>
        <begin position="160"/>
        <end position="291"/>
    </location>
</feature>
<dbReference type="AlphaFoldDB" id="A0AAW0T9P7"/>
<proteinExistence type="inferred from homology"/>
<evidence type="ECO:0000256" key="3">
    <source>
        <dbReference type="ARBA" id="ARBA00012663"/>
    </source>
</evidence>
<keyword evidence="5" id="KW-0378">Hydrolase</keyword>
<evidence type="ECO:0000256" key="4">
    <source>
        <dbReference type="ARBA" id="ARBA00022729"/>
    </source>
</evidence>
<sequence length="712" mass="79006">MKTDEVLEKVQDSRRVPSENARQASSTSDLGGCTRPPLLSPSPASQPCLTCQASILPLPSPPLPSLRPLLMGRRRDSLAWGAWRARGAWRPWGTLGAWGVCLAAALSILAPYPANASFRLGSPWGWRCVNETCVKEEKDPRTILPDLDTCKLTCARGSVIWPRPTGLVRIGNETVFFLLGALELGKVNTGNPEAEELVRESFNIFNTTLASLSSLADGAHLPKGAFTDQVRRHRVVVEVVLVGGGHQTTLSPHTREAYTLSITTQELTTRPVIFATDFFGARHALETLSQLVVSDEDTGLLKVVKTAAVTDAPAFAYRGLLVDTSRNFVTVAALRRTVDAMAASKLNTLHWHITDSHSFPLALHSLPNMAYYGAYSARQVYTPAQVRDLVQYARVRGVRLLPELDAPAHVGNGWQWAEKEGLGRLAVCVNQEPWQELCVEPPCGQLNLANPAIYDIIGQIYEEMLDIFAPVDIFHYGGDEVNLNCWNSTQEINSWMTANGHGVDEEAYYRQWAVFQEKALQLMQKAAKGRKVEGVLWTSELTKPGRLNLSHNSSQYIIQIWSTQDDPVIGEMLAMGHRLIFSNHDAWYLDCGMGAWVGDGNNWCSPYKGWQTVYDNSPHAIATSLTGSPNTELILGGEAALWTEQADTNTVDAKVWPRAAALAERLWSNPSTSWQEAETRFIHHRQRLVQRGVQAERIQPQWCHQNEELCYL</sequence>
<dbReference type="SUPFAM" id="SSF51445">
    <property type="entry name" value="(Trans)glycosidases"/>
    <property type="match status" value="1"/>
</dbReference>
<dbReference type="Gene3D" id="3.30.379.10">
    <property type="entry name" value="Chitobiase/beta-hexosaminidase domain 2-like"/>
    <property type="match status" value="1"/>
</dbReference>
<evidence type="ECO:0000256" key="1">
    <source>
        <dbReference type="ARBA" id="ARBA00001231"/>
    </source>
</evidence>
<accession>A0AAW0T9P7</accession>
<dbReference type="InterPro" id="IPR029018">
    <property type="entry name" value="Hex-like_dom2"/>
</dbReference>
<keyword evidence="10" id="KW-0812">Transmembrane</keyword>